<comment type="catalytic activity">
    <reaction evidence="1">
        <text>ATP + protein L-histidine = ADP + protein N-phospho-L-histidine.</text>
        <dbReference type="EC" id="2.7.13.3"/>
    </reaction>
</comment>
<dbReference type="Pfam" id="PF02518">
    <property type="entry name" value="HATPase_c"/>
    <property type="match status" value="1"/>
</dbReference>
<keyword evidence="8" id="KW-0812">Transmembrane</keyword>
<dbReference type="GO" id="GO:0005886">
    <property type="term" value="C:plasma membrane"/>
    <property type="evidence" value="ECO:0007669"/>
    <property type="project" value="TreeGrafter"/>
</dbReference>
<dbReference type="SUPFAM" id="SSF47384">
    <property type="entry name" value="Homodimeric domain of signal transducing histidine kinase"/>
    <property type="match status" value="1"/>
</dbReference>
<organism evidence="10 11">
    <name type="scientific">Blautia producta</name>
    <dbReference type="NCBI Taxonomy" id="33035"/>
    <lineage>
        <taxon>Bacteria</taxon>
        <taxon>Bacillati</taxon>
        <taxon>Bacillota</taxon>
        <taxon>Clostridia</taxon>
        <taxon>Lachnospirales</taxon>
        <taxon>Lachnospiraceae</taxon>
        <taxon>Blautia</taxon>
    </lineage>
</organism>
<dbReference type="PRINTS" id="PR00344">
    <property type="entry name" value="BCTRLSENSOR"/>
</dbReference>
<dbReference type="InterPro" id="IPR003661">
    <property type="entry name" value="HisK_dim/P_dom"/>
</dbReference>
<dbReference type="InterPro" id="IPR036890">
    <property type="entry name" value="HATPase_C_sf"/>
</dbReference>
<dbReference type="GO" id="GO:0004721">
    <property type="term" value="F:phosphoprotein phosphatase activity"/>
    <property type="evidence" value="ECO:0007669"/>
    <property type="project" value="TreeGrafter"/>
</dbReference>
<evidence type="ECO:0000313" key="11">
    <source>
        <dbReference type="Proteomes" id="UP000515789"/>
    </source>
</evidence>
<evidence type="ECO:0000256" key="4">
    <source>
        <dbReference type="ARBA" id="ARBA00022553"/>
    </source>
</evidence>
<dbReference type="InterPro" id="IPR050351">
    <property type="entry name" value="BphY/WalK/GraS-like"/>
</dbReference>
<proteinExistence type="predicted"/>
<evidence type="ECO:0000256" key="2">
    <source>
        <dbReference type="ARBA" id="ARBA00004370"/>
    </source>
</evidence>
<evidence type="ECO:0000256" key="7">
    <source>
        <dbReference type="ARBA" id="ARBA00023012"/>
    </source>
</evidence>
<comment type="subcellular location">
    <subcellularLocation>
        <location evidence="2">Membrane</location>
    </subcellularLocation>
</comment>
<dbReference type="InterPro" id="IPR036097">
    <property type="entry name" value="HisK_dim/P_sf"/>
</dbReference>
<dbReference type="InterPro" id="IPR003594">
    <property type="entry name" value="HATPase_dom"/>
</dbReference>
<dbReference type="GO" id="GO:0016036">
    <property type="term" value="P:cellular response to phosphate starvation"/>
    <property type="evidence" value="ECO:0007669"/>
    <property type="project" value="TreeGrafter"/>
</dbReference>
<keyword evidence="6 10" id="KW-0418">Kinase</keyword>
<dbReference type="InterPro" id="IPR005467">
    <property type="entry name" value="His_kinase_dom"/>
</dbReference>
<dbReference type="SMART" id="SM00388">
    <property type="entry name" value="HisKA"/>
    <property type="match status" value="1"/>
</dbReference>
<dbReference type="Pfam" id="PF00512">
    <property type="entry name" value="HisKA"/>
    <property type="match status" value="1"/>
</dbReference>
<protein>
    <recommendedName>
        <fullName evidence="3">histidine kinase</fullName>
        <ecNumber evidence="3">2.7.13.3</ecNumber>
    </recommendedName>
</protein>
<dbReference type="SMART" id="SM00387">
    <property type="entry name" value="HATPase_c"/>
    <property type="match status" value="1"/>
</dbReference>
<sequence length="347" mass="38929">MNGWEAAGNMKKIIRLFLTAFHFLAVCGGSIFLFVQPVSFAAKVILCAVLWGLWAAGMGSFLYFRNQYVKYSGDVCRYAQQIMEGNPCSEVQNQETLTSKMVMELKKTGEILEYKASATEKEKAETQQLVSDITHQLKTPVTNIKMYGDTLCEEELSGEEVRQFVQIIVQQISKLEFLIDALSKMSRLESRMMHMHPDHCKVNRTVSQAIDTVASRAKEKGIELQVNVRETLEVCHDSKWTAEALGNILDNAVKYTESGGKIIVSARNLEMYVVISVSDTGIGIDSGHYNQIFQRFYREAKAAKTEGLGIGLYLARQIITLQGGYIKVRSKAGYGTEFEVFLPRRAA</sequence>
<evidence type="ECO:0000313" key="10">
    <source>
        <dbReference type="EMBL" id="QMW79985.1"/>
    </source>
</evidence>
<feature type="transmembrane region" description="Helical" evidence="8">
    <location>
        <begin position="40"/>
        <end position="64"/>
    </location>
</feature>
<dbReference type="Gene3D" id="3.30.565.10">
    <property type="entry name" value="Histidine kinase-like ATPase, C-terminal domain"/>
    <property type="match status" value="1"/>
</dbReference>
<keyword evidence="4" id="KW-0597">Phosphoprotein</keyword>
<keyword evidence="8" id="KW-1133">Transmembrane helix</keyword>
<evidence type="ECO:0000259" key="9">
    <source>
        <dbReference type="PROSITE" id="PS50109"/>
    </source>
</evidence>
<dbReference type="PROSITE" id="PS50109">
    <property type="entry name" value="HIS_KIN"/>
    <property type="match status" value="1"/>
</dbReference>
<evidence type="ECO:0000256" key="5">
    <source>
        <dbReference type="ARBA" id="ARBA00022679"/>
    </source>
</evidence>
<reference evidence="10 11" key="1">
    <citation type="submission" date="2019-04" db="EMBL/GenBank/DDBJ databases">
        <authorList>
            <person name="Schori C."/>
            <person name="Ahrens C."/>
        </authorList>
    </citation>
    <scope>NUCLEOTIDE SEQUENCE [LARGE SCALE GENOMIC DNA]</scope>
    <source>
        <strain evidence="10 11">DSM 2950</strain>
    </source>
</reference>
<evidence type="ECO:0000256" key="3">
    <source>
        <dbReference type="ARBA" id="ARBA00012438"/>
    </source>
</evidence>
<dbReference type="SUPFAM" id="SSF55874">
    <property type="entry name" value="ATPase domain of HSP90 chaperone/DNA topoisomerase II/histidine kinase"/>
    <property type="match status" value="1"/>
</dbReference>
<dbReference type="EMBL" id="CP039126">
    <property type="protein sequence ID" value="QMW79985.1"/>
    <property type="molecule type" value="Genomic_DNA"/>
</dbReference>
<keyword evidence="8" id="KW-0472">Membrane</keyword>
<dbReference type="InterPro" id="IPR004358">
    <property type="entry name" value="Sig_transdc_His_kin-like_C"/>
</dbReference>
<dbReference type="Proteomes" id="UP000515789">
    <property type="component" value="Chromosome"/>
</dbReference>
<dbReference type="PANTHER" id="PTHR45453:SF1">
    <property type="entry name" value="PHOSPHATE REGULON SENSOR PROTEIN PHOR"/>
    <property type="match status" value="1"/>
</dbReference>
<dbReference type="Gene3D" id="1.10.287.130">
    <property type="match status" value="1"/>
</dbReference>
<evidence type="ECO:0000256" key="6">
    <source>
        <dbReference type="ARBA" id="ARBA00022777"/>
    </source>
</evidence>
<gene>
    <name evidence="10" type="ORF">E5259_21670</name>
</gene>
<dbReference type="CDD" id="cd00082">
    <property type="entry name" value="HisKA"/>
    <property type="match status" value="1"/>
</dbReference>
<keyword evidence="5" id="KW-0808">Transferase</keyword>
<feature type="transmembrane region" description="Helical" evidence="8">
    <location>
        <begin position="12"/>
        <end position="34"/>
    </location>
</feature>
<dbReference type="FunFam" id="3.30.565.10:FF:000006">
    <property type="entry name" value="Sensor histidine kinase WalK"/>
    <property type="match status" value="1"/>
</dbReference>
<dbReference type="EC" id="2.7.13.3" evidence="3"/>
<dbReference type="GO" id="GO:0000155">
    <property type="term" value="F:phosphorelay sensor kinase activity"/>
    <property type="evidence" value="ECO:0007669"/>
    <property type="project" value="InterPro"/>
</dbReference>
<accession>A0A7G5MZE2</accession>
<evidence type="ECO:0000256" key="8">
    <source>
        <dbReference type="SAM" id="Phobius"/>
    </source>
</evidence>
<evidence type="ECO:0000256" key="1">
    <source>
        <dbReference type="ARBA" id="ARBA00000085"/>
    </source>
</evidence>
<feature type="domain" description="Histidine kinase" evidence="9">
    <location>
        <begin position="132"/>
        <end position="346"/>
    </location>
</feature>
<dbReference type="AlphaFoldDB" id="A0A7G5MZE2"/>
<keyword evidence="7" id="KW-0902">Two-component regulatory system</keyword>
<dbReference type="PANTHER" id="PTHR45453">
    <property type="entry name" value="PHOSPHATE REGULON SENSOR PROTEIN PHOR"/>
    <property type="match status" value="1"/>
</dbReference>
<name>A0A7G5MZE2_9FIRM</name>